<name>A0A371AVD6_9FIRM</name>
<dbReference type="SMART" id="SM00760">
    <property type="entry name" value="Bac_DnaA_C"/>
    <property type="match status" value="1"/>
</dbReference>
<dbReference type="GO" id="GO:0008289">
    <property type="term" value="F:lipid binding"/>
    <property type="evidence" value="ECO:0007669"/>
    <property type="project" value="UniProtKB-KW"/>
</dbReference>
<dbReference type="CDD" id="cd06571">
    <property type="entry name" value="Bac_DnaA_C"/>
    <property type="match status" value="1"/>
</dbReference>
<comment type="similarity">
    <text evidence="1 8 11">Belongs to the DnaA family.</text>
</comment>
<dbReference type="Pfam" id="PF00308">
    <property type="entry name" value="Bac_DnaA"/>
    <property type="match status" value="1"/>
</dbReference>
<dbReference type="PRINTS" id="PR00051">
    <property type="entry name" value="DNAA"/>
</dbReference>
<evidence type="ECO:0000256" key="11">
    <source>
        <dbReference type="RuleBase" id="RU004227"/>
    </source>
</evidence>
<comment type="caution">
    <text evidence="14">The sequence shown here is derived from an EMBL/GenBank/DDBJ whole genome shotgun (WGS) entry which is preliminary data.</text>
</comment>
<evidence type="ECO:0000256" key="8">
    <source>
        <dbReference type="HAMAP-Rule" id="MF_00377"/>
    </source>
</evidence>
<dbReference type="FunFam" id="3.40.50.300:FF:000150">
    <property type="entry name" value="Chromosomal replication initiator protein DnaA"/>
    <property type="match status" value="1"/>
</dbReference>
<keyword evidence="2 8" id="KW-0963">Cytoplasm</keyword>
<feature type="region of interest" description="Domain I, interacts with DnaA modulators" evidence="8">
    <location>
        <begin position="1"/>
        <end position="91"/>
    </location>
</feature>
<dbReference type="PANTHER" id="PTHR30050">
    <property type="entry name" value="CHROMOSOMAL REPLICATION INITIATOR PROTEIN DNAA"/>
    <property type="match status" value="1"/>
</dbReference>
<dbReference type="InterPro" id="IPR003593">
    <property type="entry name" value="AAA+_ATPase"/>
</dbReference>
<evidence type="ECO:0000313" key="15">
    <source>
        <dbReference type="Proteomes" id="UP000255036"/>
    </source>
</evidence>
<feature type="domain" description="Chromosomal replication initiator DnaA C-terminal" evidence="13">
    <location>
        <begin position="359"/>
        <end position="428"/>
    </location>
</feature>
<dbReference type="PROSITE" id="PS01008">
    <property type="entry name" value="DNAA"/>
    <property type="match status" value="1"/>
</dbReference>
<protein>
    <recommendedName>
        <fullName evidence="8 9">Chromosomal replication initiator protein DnaA</fullName>
    </recommendedName>
</protein>
<evidence type="ECO:0000256" key="1">
    <source>
        <dbReference type="ARBA" id="ARBA00006583"/>
    </source>
</evidence>
<dbReference type="PANTHER" id="PTHR30050:SF2">
    <property type="entry name" value="CHROMOSOMAL REPLICATION INITIATOR PROTEIN DNAA"/>
    <property type="match status" value="1"/>
</dbReference>
<feature type="domain" description="AAA+ ATPase" evidence="12">
    <location>
        <begin position="142"/>
        <end position="273"/>
    </location>
</feature>
<dbReference type="NCBIfam" id="TIGR00362">
    <property type="entry name" value="DnaA"/>
    <property type="match status" value="1"/>
</dbReference>
<proteinExistence type="inferred from homology"/>
<dbReference type="InterPro" id="IPR013317">
    <property type="entry name" value="DnaA_dom"/>
</dbReference>
<dbReference type="OrthoDB" id="9807019at2"/>
<dbReference type="InterPro" id="IPR020591">
    <property type="entry name" value="Chromosome_initiator_DnaA-like"/>
</dbReference>
<comment type="caution">
    <text evidence="8">Lacks conserved residue(s) required for the propagation of feature annotation.</text>
</comment>
<dbReference type="Proteomes" id="UP000255036">
    <property type="component" value="Unassembled WGS sequence"/>
</dbReference>
<comment type="subcellular location">
    <subcellularLocation>
        <location evidence="8">Cytoplasm</location>
    </subcellularLocation>
</comment>
<dbReference type="Gene3D" id="3.40.50.300">
    <property type="entry name" value="P-loop containing nucleotide triphosphate hydrolases"/>
    <property type="match status" value="1"/>
</dbReference>
<evidence type="ECO:0000259" key="12">
    <source>
        <dbReference type="SMART" id="SM00382"/>
    </source>
</evidence>
<dbReference type="InterPro" id="IPR018312">
    <property type="entry name" value="Chromosome_initiator_DnaA_CS"/>
</dbReference>
<evidence type="ECO:0000256" key="3">
    <source>
        <dbReference type="ARBA" id="ARBA00022705"/>
    </source>
</evidence>
<dbReference type="InterPro" id="IPR010921">
    <property type="entry name" value="Trp_repressor/repl_initiator"/>
</dbReference>
<keyword evidence="7 8" id="KW-0238">DNA-binding</keyword>
<evidence type="ECO:0000256" key="9">
    <source>
        <dbReference type="NCBIfam" id="TIGR00362"/>
    </source>
</evidence>
<reference evidence="14 15" key="1">
    <citation type="submission" date="2018-07" db="EMBL/GenBank/DDBJ databases">
        <title>Anaerosacharophilus polymeroproducens gen. nov. sp. nov., an anaerobic bacterium isolated from salt field.</title>
        <authorList>
            <person name="Kim W."/>
            <person name="Yang S.-H."/>
            <person name="Oh J."/>
            <person name="Lee J.-H."/>
            <person name="Kwon K.K."/>
        </authorList>
    </citation>
    <scope>NUCLEOTIDE SEQUENCE [LARGE SCALE GENOMIC DNA]</scope>
    <source>
        <strain evidence="14 15">MCWD5</strain>
    </source>
</reference>
<keyword evidence="6 8" id="KW-0446">Lipid-binding</keyword>
<dbReference type="Gene3D" id="1.10.8.60">
    <property type="match status" value="1"/>
</dbReference>
<keyword evidence="15" id="KW-1185">Reference proteome</keyword>
<dbReference type="SUPFAM" id="SSF48295">
    <property type="entry name" value="TrpR-like"/>
    <property type="match status" value="1"/>
</dbReference>
<comment type="subunit">
    <text evidence="8">Oligomerizes as a right-handed, spiral filament on DNA at oriC.</text>
</comment>
<dbReference type="GO" id="GO:0006275">
    <property type="term" value="P:regulation of DNA replication"/>
    <property type="evidence" value="ECO:0007669"/>
    <property type="project" value="UniProtKB-UniRule"/>
</dbReference>
<comment type="function">
    <text evidence="8 10">Plays an essential role in the initiation and regulation of chromosomal replication. ATP-DnaA binds to the origin of replication (oriC) to initiate formation of the DNA replication initiation complex once per cell cycle. Binds the DnaA box (a 9 base pair repeat at the origin) and separates the double-stranded (ds)DNA. Forms a right-handed helical filament on oriC DNA; dsDNA binds to the exterior of the filament while single-stranded (ss)DNA is stabiized in the filament's interior. The ATP-DnaA-oriC complex binds and stabilizes one strand of the AT-rich DNA unwinding element (DUE), permitting loading of DNA polymerase. After initiation quickly degrades to an ADP-DnaA complex that is not apt for DNA replication. Binds acidic phospholipids.</text>
</comment>
<dbReference type="SUPFAM" id="SSF52540">
    <property type="entry name" value="P-loop containing nucleoside triphosphate hydrolases"/>
    <property type="match status" value="1"/>
</dbReference>
<keyword evidence="5 8" id="KW-0067">ATP-binding</keyword>
<evidence type="ECO:0000256" key="2">
    <source>
        <dbReference type="ARBA" id="ARBA00022490"/>
    </source>
</evidence>
<dbReference type="HAMAP" id="MF_00377">
    <property type="entry name" value="DnaA_bact"/>
    <property type="match status" value="1"/>
</dbReference>
<evidence type="ECO:0000256" key="7">
    <source>
        <dbReference type="ARBA" id="ARBA00023125"/>
    </source>
</evidence>
<dbReference type="Pfam" id="PF11638">
    <property type="entry name" value="DnaA_N"/>
    <property type="match status" value="1"/>
</dbReference>
<dbReference type="Gene3D" id="1.10.1750.10">
    <property type="match status" value="1"/>
</dbReference>
<dbReference type="AlphaFoldDB" id="A0A371AVD6"/>
<dbReference type="GO" id="GO:0003688">
    <property type="term" value="F:DNA replication origin binding"/>
    <property type="evidence" value="ECO:0007669"/>
    <property type="project" value="UniProtKB-UniRule"/>
</dbReference>
<dbReference type="InterPro" id="IPR013159">
    <property type="entry name" value="DnaA_C"/>
</dbReference>
<feature type="binding site" evidence="8">
    <location>
        <position position="153"/>
    </location>
    <ligand>
        <name>ATP</name>
        <dbReference type="ChEBI" id="CHEBI:30616"/>
    </ligand>
</feature>
<dbReference type="GO" id="GO:0005737">
    <property type="term" value="C:cytoplasm"/>
    <property type="evidence" value="ECO:0007669"/>
    <property type="project" value="UniProtKB-SubCell"/>
</dbReference>
<gene>
    <name evidence="8" type="primary">dnaA</name>
    <name evidence="14" type="ORF">DWV06_08890</name>
</gene>
<dbReference type="InterPro" id="IPR001957">
    <property type="entry name" value="Chromosome_initiator_DnaA"/>
</dbReference>
<dbReference type="InterPro" id="IPR038454">
    <property type="entry name" value="DnaA_N_sf"/>
</dbReference>
<dbReference type="GO" id="GO:0005886">
    <property type="term" value="C:plasma membrane"/>
    <property type="evidence" value="ECO:0007669"/>
    <property type="project" value="TreeGrafter"/>
</dbReference>
<evidence type="ECO:0000256" key="10">
    <source>
        <dbReference type="RuleBase" id="RU000577"/>
    </source>
</evidence>
<keyword evidence="3 8" id="KW-0235">DNA replication</keyword>
<organism evidence="14 15">
    <name type="scientific">Anaerosacchariphilus polymeriproducens</name>
    <dbReference type="NCBI Taxonomy" id="1812858"/>
    <lineage>
        <taxon>Bacteria</taxon>
        <taxon>Bacillati</taxon>
        <taxon>Bacillota</taxon>
        <taxon>Clostridia</taxon>
        <taxon>Lachnospirales</taxon>
        <taxon>Lachnospiraceae</taxon>
        <taxon>Anaerosacchariphilus</taxon>
    </lineage>
</organism>
<feature type="region of interest" description="Domain IV, binds dsDNA" evidence="8">
    <location>
        <begin position="329"/>
        <end position="452"/>
    </location>
</feature>
<evidence type="ECO:0000256" key="4">
    <source>
        <dbReference type="ARBA" id="ARBA00022741"/>
    </source>
</evidence>
<comment type="domain">
    <text evidence="8">Domain I is involved in oligomerization and binding regulators, domain II is flexibile and of varying length in different bacteria, domain III forms the AAA+ region, while domain IV binds dsDNA.</text>
</comment>
<evidence type="ECO:0000259" key="13">
    <source>
        <dbReference type="SMART" id="SM00760"/>
    </source>
</evidence>
<dbReference type="InterPro" id="IPR024633">
    <property type="entry name" value="DnaA_N_dom"/>
</dbReference>
<dbReference type="SMART" id="SM00382">
    <property type="entry name" value="AAA"/>
    <property type="match status" value="1"/>
</dbReference>
<dbReference type="EMBL" id="QRCT01000023">
    <property type="protein sequence ID" value="RDU23544.1"/>
    <property type="molecule type" value="Genomic_DNA"/>
</dbReference>
<sequence>MEIIIEKWEEILETVRKEHELTPISFETWLKPLKVHSVIGNELTILVPSEQMGLEYINKKYKLPIKVAVAEFTGLTYEIVFILPEQAKQSEVFASPIKNEVVINAEKGNLNPKYTFDTFVVGGNNRFAHSASLAVAESPGEAYNPLFLYGGVGLGKTHLMHSIAHFILSKNPNAKVLYVTSEFFTNEVIEAIRNGNNTAMSKFREKYRNIDVLLIDDVQFIIGKESTQEEFFHTFNDLHGAKKQIILSSDKPPKEMETLEDRLRSRFEWGLIADIQSPDYETRMAILRKKEELDGYNVDDEVIQYIATNVKSNIRELEGALNKLIAHSRLEPENKEITVKMAENILQDLIYPDKPKEITPELIIETVAEHFGFKVSDLVSQKRNSEIVVPRQIAMYLCRDMTDAPLKKIGNLLGKRDHTTIIHGADKISKDIAVNETTKNVVETIKKKINPN</sequence>
<dbReference type="Pfam" id="PF08299">
    <property type="entry name" value="Bac_DnaA_C"/>
    <property type="match status" value="1"/>
</dbReference>
<dbReference type="InterPro" id="IPR027417">
    <property type="entry name" value="P-loop_NTPase"/>
</dbReference>
<evidence type="ECO:0000313" key="14">
    <source>
        <dbReference type="EMBL" id="RDU23544.1"/>
    </source>
</evidence>
<dbReference type="RefSeq" id="WP_115481834.1">
    <property type="nucleotide sequence ID" value="NZ_QRCT01000023.1"/>
</dbReference>
<evidence type="ECO:0000256" key="6">
    <source>
        <dbReference type="ARBA" id="ARBA00023121"/>
    </source>
</evidence>
<dbReference type="GO" id="GO:0005524">
    <property type="term" value="F:ATP binding"/>
    <property type="evidence" value="ECO:0007669"/>
    <property type="project" value="UniProtKB-UniRule"/>
</dbReference>
<keyword evidence="4 8" id="KW-0547">Nucleotide-binding</keyword>
<dbReference type="CDD" id="cd00009">
    <property type="entry name" value="AAA"/>
    <property type="match status" value="1"/>
</dbReference>
<feature type="binding site" evidence="8">
    <location>
        <position position="156"/>
    </location>
    <ligand>
        <name>ATP</name>
        <dbReference type="ChEBI" id="CHEBI:30616"/>
    </ligand>
</feature>
<evidence type="ECO:0000256" key="5">
    <source>
        <dbReference type="ARBA" id="ARBA00022840"/>
    </source>
</evidence>
<feature type="binding site" evidence="8">
    <location>
        <position position="155"/>
    </location>
    <ligand>
        <name>ATP</name>
        <dbReference type="ChEBI" id="CHEBI:30616"/>
    </ligand>
</feature>
<dbReference type="GO" id="GO:0006270">
    <property type="term" value="P:DNA replication initiation"/>
    <property type="evidence" value="ECO:0007669"/>
    <property type="project" value="UniProtKB-UniRule"/>
</dbReference>
<feature type="binding site" evidence="8">
    <location>
        <position position="157"/>
    </location>
    <ligand>
        <name>ATP</name>
        <dbReference type="ChEBI" id="CHEBI:30616"/>
    </ligand>
</feature>
<accession>A0A371AVD6</accession>
<dbReference type="Gene3D" id="3.30.300.180">
    <property type="match status" value="1"/>
</dbReference>